<reference evidence="12 13" key="1">
    <citation type="submission" date="2016-10" db="EMBL/GenBank/DDBJ databases">
        <authorList>
            <person name="de Groot N.N."/>
        </authorList>
    </citation>
    <scope>NUCLEOTIDE SEQUENCE [LARGE SCALE GENOMIC DNA]</scope>
    <source>
        <strain evidence="12 13">DSM 17073</strain>
    </source>
</reference>
<evidence type="ECO:0000256" key="4">
    <source>
        <dbReference type="ARBA" id="ARBA00022679"/>
    </source>
</evidence>
<evidence type="ECO:0000256" key="2">
    <source>
        <dbReference type="ARBA" id="ARBA00016337"/>
    </source>
</evidence>
<name>A0A1I5RGE6_9BACI</name>
<proteinExistence type="inferred from homology"/>
<keyword evidence="4 10" id="KW-0808">Transferase</keyword>
<keyword evidence="12" id="KW-0449">Lipoprotein</keyword>
<sequence>MSIEEQTLHMIGTKIDLMVDSPSSSTLLKQLTHDLKVYETRFNANDPQSELMALHHCAGVTPITVHDDLYKLIALGKKHSLITPSYLNIALGPLVKQWHIGFDDAKKPSDDLIMEALASTDPNLIELNDEKKTVYLPKKEMEIDLGALAKGYIADRIISTCENQATTGFINLGGNFLSFGPSPKRASGYYRIGIQDPEKPRGNYMLAVDTLNQSVVTSGVYERQLKHGNQSYHHIFDPKTGYPIETDILSLTIISDTSLEAEIFSTRLFGLSVENILSFVNDSNNIDAIIITKDRHIHLSETIKHQIVPLSHAI</sequence>
<dbReference type="PANTHER" id="PTHR30040">
    <property type="entry name" value="THIAMINE BIOSYNTHESIS LIPOPROTEIN APBE"/>
    <property type="match status" value="1"/>
</dbReference>
<evidence type="ECO:0000256" key="3">
    <source>
        <dbReference type="ARBA" id="ARBA00022630"/>
    </source>
</evidence>
<evidence type="ECO:0000313" key="12">
    <source>
        <dbReference type="EMBL" id="SFP57649.1"/>
    </source>
</evidence>
<dbReference type="InterPro" id="IPR024932">
    <property type="entry name" value="ApbE"/>
</dbReference>
<evidence type="ECO:0000256" key="10">
    <source>
        <dbReference type="PIRNR" id="PIRNR006268"/>
    </source>
</evidence>
<feature type="binding site" evidence="11">
    <location>
        <position position="147"/>
    </location>
    <ligand>
        <name>Mg(2+)</name>
        <dbReference type="ChEBI" id="CHEBI:18420"/>
    </ligand>
</feature>
<dbReference type="AlphaFoldDB" id="A0A1I5RGE6"/>
<dbReference type="Proteomes" id="UP000242243">
    <property type="component" value="Unassembled WGS sequence"/>
</dbReference>
<dbReference type="GO" id="GO:0016740">
    <property type="term" value="F:transferase activity"/>
    <property type="evidence" value="ECO:0007669"/>
    <property type="project" value="UniProtKB-UniRule"/>
</dbReference>
<feature type="binding site" evidence="11">
    <location>
        <position position="266"/>
    </location>
    <ligand>
        <name>Mg(2+)</name>
        <dbReference type="ChEBI" id="CHEBI:18420"/>
    </ligand>
</feature>
<dbReference type="Gene3D" id="3.10.520.10">
    <property type="entry name" value="ApbE-like domains"/>
    <property type="match status" value="1"/>
</dbReference>
<keyword evidence="3 10" id="KW-0285">Flavoprotein</keyword>
<dbReference type="GO" id="GO:0046872">
    <property type="term" value="F:metal ion binding"/>
    <property type="evidence" value="ECO:0007669"/>
    <property type="project" value="UniProtKB-UniRule"/>
</dbReference>
<evidence type="ECO:0000313" key="13">
    <source>
        <dbReference type="Proteomes" id="UP000242243"/>
    </source>
</evidence>
<gene>
    <name evidence="12" type="ORF">SAMN05421839_1306</name>
</gene>
<evidence type="ECO:0000256" key="9">
    <source>
        <dbReference type="ARBA" id="ARBA00048540"/>
    </source>
</evidence>
<organism evidence="12 13">
    <name type="scientific">Halolactibacillus halophilus</name>
    <dbReference type="NCBI Taxonomy" id="306540"/>
    <lineage>
        <taxon>Bacteria</taxon>
        <taxon>Bacillati</taxon>
        <taxon>Bacillota</taxon>
        <taxon>Bacilli</taxon>
        <taxon>Bacillales</taxon>
        <taxon>Bacillaceae</taxon>
        <taxon>Halolactibacillus</taxon>
    </lineage>
</organism>
<protein>
    <recommendedName>
        <fullName evidence="2 10">FAD:protein FMN transferase</fullName>
        <ecNumber evidence="1 10">2.7.1.180</ecNumber>
    </recommendedName>
    <alternativeName>
        <fullName evidence="8 10">Flavin transferase</fullName>
    </alternativeName>
</protein>
<keyword evidence="6 10" id="KW-0274">FAD</keyword>
<dbReference type="EMBL" id="FOXC01000030">
    <property type="protein sequence ID" value="SFP57649.1"/>
    <property type="molecule type" value="Genomic_DNA"/>
</dbReference>
<comment type="similarity">
    <text evidence="10">Belongs to the ApbE family.</text>
</comment>
<evidence type="ECO:0000256" key="1">
    <source>
        <dbReference type="ARBA" id="ARBA00011955"/>
    </source>
</evidence>
<dbReference type="OrthoDB" id="9778595at2"/>
<dbReference type="EC" id="2.7.1.180" evidence="1 10"/>
<dbReference type="InterPro" id="IPR003374">
    <property type="entry name" value="ApbE-like_sf"/>
</dbReference>
<evidence type="ECO:0000256" key="8">
    <source>
        <dbReference type="ARBA" id="ARBA00031306"/>
    </source>
</evidence>
<comment type="catalytic activity">
    <reaction evidence="9 10">
        <text>L-threonyl-[protein] + FAD = FMN-L-threonyl-[protein] + AMP + H(+)</text>
        <dbReference type="Rhea" id="RHEA:36847"/>
        <dbReference type="Rhea" id="RHEA-COMP:11060"/>
        <dbReference type="Rhea" id="RHEA-COMP:11061"/>
        <dbReference type="ChEBI" id="CHEBI:15378"/>
        <dbReference type="ChEBI" id="CHEBI:30013"/>
        <dbReference type="ChEBI" id="CHEBI:57692"/>
        <dbReference type="ChEBI" id="CHEBI:74257"/>
        <dbReference type="ChEBI" id="CHEBI:456215"/>
        <dbReference type="EC" id="2.7.1.180"/>
    </reaction>
</comment>
<evidence type="ECO:0000256" key="5">
    <source>
        <dbReference type="ARBA" id="ARBA00022723"/>
    </source>
</evidence>
<evidence type="ECO:0000256" key="11">
    <source>
        <dbReference type="PIRSR" id="PIRSR006268-2"/>
    </source>
</evidence>
<keyword evidence="5 10" id="KW-0479">Metal-binding</keyword>
<accession>A0A1I5RGE6</accession>
<dbReference type="STRING" id="306540.SAMN05421839_1306"/>
<comment type="cofactor">
    <cofactor evidence="11">
        <name>Mg(2+)</name>
        <dbReference type="ChEBI" id="CHEBI:18420"/>
    </cofactor>
    <cofactor evidence="11">
        <name>Mn(2+)</name>
        <dbReference type="ChEBI" id="CHEBI:29035"/>
    </cofactor>
    <text evidence="11">Magnesium. Can also use manganese.</text>
</comment>
<dbReference type="Pfam" id="PF02424">
    <property type="entry name" value="ApbE"/>
    <property type="match status" value="1"/>
</dbReference>
<dbReference type="RefSeq" id="WP_089832962.1">
    <property type="nucleotide sequence ID" value="NZ_BJWI01000033.1"/>
</dbReference>
<evidence type="ECO:0000256" key="6">
    <source>
        <dbReference type="ARBA" id="ARBA00022827"/>
    </source>
</evidence>
<dbReference type="SUPFAM" id="SSF143631">
    <property type="entry name" value="ApbE-like"/>
    <property type="match status" value="1"/>
</dbReference>
<dbReference type="PIRSF" id="PIRSF006268">
    <property type="entry name" value="ApbE"/>
    <property type="match status" value="1"/>
</dbReference>
<dbReference type="PANTHER" id="PTHR30040:SF2">
    <property type="entry name" value="FAD:PROTEIN FMN TRANSFERASE"/>
    <property type="match status" value="1"/>
</dbReference>
<evidence type="ECO:0000256" key="7">
    <source>
        <dbReference type="ARBA" id="ARBA00022842"/>
    </source>
</evidence>
<keyword evidence="7 10" id="KW-0460">Magnesium</keyword>